<reference evidence="1 2" key="1">
    <citation type="journal article" date="2021" name="Front. Genet.">
        <title>Chromosome-Level Genome Assembly Reveals Significant Gene Expansion in the Toll and IMD Signaling Pathways of Dendrolimus kikuchii.</title>
        <authorList>
            <person name="Zhou J."/>
            <person name="Wu P."/>
            <person name="Xiong Z."/>
            <person name="Liu N."/>
            <person name="Zhao N."/>
            <person name="Ji M."/>
            <person name="Qiu Y."/>
            <person name="Yang B."/>
        </authorList>
    </citation>
    <scope>NUCLEOTIDE SEQUENCE [LARGE SCALE GENOMIC DNA]</scope>
    <source>
        <strain evidence="1">Ann1</strain>
    </source>
</reference>
<gene>
    <name evidence="1" type="ORF">K1T71_011407</name>
</gene>
<dbReference type="EMBL" id="CM034406">
    <property type="protein sequence ID" value="KAJ0173231.1"/>
    <property type="molecule type" value="Genomic_DNA"/>
</dbReference>
<comment type="caution">
    <text evidence="1">The sequence shown here is derived from an EMBL/GenBank/DDBJ whole genome shotgun (WGS) entry which is preliminary data.</text>
</comment>
<proteinExistence type="predicted"/>
<protein>
    <submittedName>
        <fullName evidence="1">Uncharacterized protein</fullName>
    </submittedName>
</protein>
<dbReference type="Proteomes" id="UP000824533">
    <property type="component" value="Linkage Group LG20"/>
</dbReference>
<organism evidence="1 2">
    <name type="scientific">Dendrolimus kikuchii</name>
    <dbReference type="NCBI Taxonomy" id="765133"/>
    <lineage>
        <taxon>Eukaryota</taxon>
        <taxon>Metazoa</taxon>
        <taxon>Ecdysozoa</taxon>
        <taxon>Arthropoda</taxon>
        <taxon>Hexapoda</taxon>
        <taxon>Insecta</taxon>
        <taxon>Pterygota</taxon>
        <taxon>Neoptera</taxon>
        <taxon>Endopterygota</taxon>
        <taxon>Lepidoptera</taxon>
        <taxon>Glossata</taxon>
        <taxon>Ditrysia</taxon>
        <taxon>Bombycoidea</taxon>
        <taxon>Lasiocampidae</taxon>
        <taxon>Dendrolimus</taxon>
    </lineage>
</organism>
<evidence type="ECO:0000313" key="1">
    <source>
        <dbReference type="EMBL" id="KAJ0173231.1"/>
    </source>
</evidence>
<keyword evidence="2" id="KW-1185">Reference proteome</keyword>
<accession>A0ACC1CNX0</accession>
<name>A0ACC1CNX0_9NEOP</name>
<evidence type="ECO:0000313" key="2">
    <source>
        <dbReference type="Proteomes" id="UP000824533"/>
    </source>
</evidence>
<sequence length="328" mass="37174">MGHLTRLIALCFVFHTTVAAQATYLELNDGNRIPTLALGTGRGTAKKDDSLDLIRQAVYWAIEAGYRHIDTATLYGDEEQVGQGIAEAIRDGLVTRQDLYITTKIWNDKHARDKVVPELNASLKRLKLDYVDLYLIHFPISTKTDGSPDNIDYLETWQGMEEAKSLNLTKSIGVSNFNITQIDRLLANSKIRPAINQFEVNPTLTQEPLVNHCRNLGIQVMAYSPFGFLVSRKSPDAPPPKYDDPIINDMARKYGKTPGQIVLRYLVDRGLIPIPKSTNKNRIAENIDIFNFQLTSNEVATINKFNKNKRVIHPIGWEDYPNYPYERV</sequence>